<dbReference type="Proteomes" id="UP000886653">
    <property type="component" value="Unassembled WGS sequence"/>
</dbReference>
<reference evidence="2" key="1">
    <citation type="submission" date="2013-11" db="EMBL/GenBank/DDBJ databases">
        <title>Genome sequence of the fusiform rust pathogen reveals effectors for host alternation and coevolution with pine.</title>
        <authorList>
            <consortium name="DOE Joint Genome Institute"/>
            <person name="Smith K."/>
            <person name="Pendleton A."/>
            <person name="Kubisiak T."/>
            <person name="Anderson C."/>
            <person name="Salamov A."/>
            <person name="Aerts A."/>
            <person name="Riley R."/>
            <person name="Clum A."/>
            <person name="Lindquist E."/>
            <person name="Ence D."/>
            <person name="Campbell M."/>
            <person name="Kronenberg Z."/>
            <person name="Feau N."/>
            <person name="Dhillon B."/>
            <person name="Hamelin R."/>
            <person name="Burleigh J."/>
            <person name="Smith J."/>
            <person name="Yandell M."/>
            <person name="Nelson C."/>
            <person name="Grigoriev I."/>
            <person name="Davis J."/>
        </authorList>
    </citation>
    <scope>NUCLEOTIDE SEQUENCE</scope>
    <source>
        <strain evidence="2">G11</strain>
    </source>
</reference>
<feature type="region of interest" description="Disordered" evidence="1">
    <location>
        <begin position="550"/>
        <end position="569"/>
    </location>
</feature>
<dbReference type="OrthoDB" id="2517718at2759"/>
<name>A0A9P6NS60_9BASI</name>
<feature type="region of interest" description="Disordered" evidence="1">
    <location>
        <begin position="845"/>
        <end position="878"/>
    </location>
</feature>
<feature type="region of interest" description="Disordered" evidence="1">
    <location>
        <begin position="768"/>
        <end position="800"/>
    </location>
</feature>
<evidence type="ECO:0000313" key="3">
    <source>
        <dbReference type="Proteomes" id="UP000886653"/>
    </source>
</evidence>
<dbReference type="AlphaFoldDB" id="A0A9P6NS60"/>
<feature type="region of interest" description="Disordered" evidence="1">
    <location>
        <begin position="38"/>
        <end position="110"/>
    </location>
</feature>
<dbReference type="EMBL" id="MU167208">
    <property type="protein sequence ID" value="KAG0152445.1"/>
    <property type="molecule type" value="Genomic_DNA"/>
</dbReference>
<feature type="compositionally biased region" description="Polar residues" evidence="1">
    <location>
        <begin position="867"/>
        <end position="878"/>
    </location>
</feature>
<organism evidence="2 3">
    <name type="scientific">Cronartium quercuum f. sp. fusiforme G11</name>
    <dbReference type="NCBI Taxonomy" id="708437"/>
    <lineage>
        <taxon>Eukaryota</taxon>
        <taxon>Fungi</taxon>
        <taxon>Dikarya</taxon>
        <taxon>Basidiomycota</taxon>
        <taxon>Pucciniomycotina</taxon>
        <taxon>Pucciniomycetes</taxon>
        <taxon>Pucciniales</taxon>
        <taxon>Coleosporiaceae</taxon>
        <taxon>Cronartium</taxon>
    </lineage>
</organism>
<keyword evidence="3" id="KW-1185">Reference proteome</keyword>
<feature type="region of interest" description="Disordered" evidence="1">
    <location>
        <begin position="203"/>
        <end position="224"/>
    </location>
</feature>
<gene>
    <name evidence="2" type="ORF">CROQUDRAFT_144674</name>
</gene>
<evidence type="ECO:0000313" key="2">
    <source>
        <dbReference type="EMBL" id="KAG0152445.1"/>
    </source>
</evidence>
<feature type="compositionally biased region" description="Acidic residues" evidence="1">
    <location>
        <begin position="555"/>
        <end position="569"/>
    </location>
</feature>
<protein>
    <submittedName>
        <fullName evidence="2">Uncharacterized protein</fullName>
    </submittedName>
</protein>
<sequence length="908" mass="98356">MVNSHKSHTVVVNLPPSLHNLNNLAVFGPIPDLTVMSPSPSPASASAQTGLGSKSYQSPTLYPNPLQPSSSSSSPSPSLNPRCQAPVASSPPNTAVPFLPPPLPALEPDRPTPATCTPEFIQIYTHTVPGAFSFLPSTYSRSSSSISNYPQSFQDIEAELDQLSDFQSEHSDFEFQPDEFHNIFRPVSTMSQYTFGHPYPPSPTSGFRSTGRPATAPAKPSQLVPPQQISLPFILAHAPTRKACVTHLLATRDSTALGTLLFLLDLLAIIRGNASQTTWSFDDPIPEHPSPSRGSRRPGTANPAGTQALSPRPASKSKLIRPFSSAAPKPKPTGSFPSRPRTAFESSSDWGPHQSRPSERPSPAQPAAHPWIAYLTKIYCGNPGTALKLTTDGLKARLVGCLEQVAAAAPGLGTASGMSELKELGQLACVELGLMSSLQAWWEVERTRQTHELGVQSRCTSFADLLALLPSTTFPTPACSQLYRLTAQSGTSDWSTSAYRVAILGLLEVHFGPLSSSERTAFEAFFSPAQAPVVAEPVHFTDPFSSSTITSFERCDDDDDDDDDDDEENGMLKGAQILALRKQKLKNFFGEEVVAYSPKFAAALDLTSVLSPPGRRKSVALEDMRGDHRPRKRSAITHPLLTVSLSQPQLQLIPVTPHQVGSHFTIVGTSPSCTPTFPTFFTPPLIGRRRGRIMHASEEDSSEDGMMDWQLSRSSTPEQVIYTRPRRLTKVERVLGQEAVVGVRVVTEVVEELASPVMVQSRSTGALEQVRSKTPRRRYQSVMVCSSEPVGPEPSKRAGRLTRLSKILGDSSTDHPALRKRPSWFKLGEMGVGVTKANRQSVFLSGEQKARQSSSSLPGDSLGRQGQPRSDTTSDSINMNCVQSMRSARKLERVSFSFSSSLGRDGSC</sequence>
<accession>A0A9P6NS60</accession>
<proteinExistence type="predicted"/>
<feature type="region of interest" description="Disordered" evidence="1">
    <location>
        <begin position="277"/>
        <end position="366"/>
    </location>
</feature>
<evidence type="ECO:0000256" key="1">
    <source>
        <dbReference type="SAM" id="MobiDB-lite"/>
    </source>
</evidence>
<feature type="compositionally biased region" description="Low complexity" evidence="1">
    <location>
        <begin position="63"/>
        <end position="81"/>
    </location>
</feature>
<feature type="compositionally biased region" description="Polar residues" evidence="1">
    <location>
        <begin position="48"/>
        <end position="61"/>
    </location>
</feature>
<comment type="caution">
    <text evidence="2">The sequence shown here is derived from an EMBL/GenBank/DDBJ whole genome shotgun (WGS) entry which is preliminary data.</text>
</comment>